<comment type="caution">
    <text evidence="1">The sequence shown here is derived from an EMBL/GenBank/DDBJ whole genome shotgun (WGS) entry which is preliminary data.</text>
</comment>
<sequence>MSVGNKIILNSDAGIRVGGVTGWVDPMTPTAVGAATVTGRLYDKKKMRKLTIETDGDGATPTLVSVSSAEPYVDGEPIELQLDDGSLHETTIVSRDTNTDIITLTAAVPAGRKAAAGTFAKRKLGPDISMVLYGGTPAAEQDTWGYRGPVTDVHEGLHLGAKVHCEVEIDDGADRKRVVAFEAIVVEG</sequence>
<reference evidence="1" key="1">
    <citation type="journal article" date="2015" name="Nature">
        <title>Complex archaea that bridge the gap between prokaryotes and eukaryotes.</title>
        <authorList>
            <person name="Spang A."/>
            <person name="Saw J.H."/>
            <person name="Jorgensen S.L."/>
            <person name="Zaremba-Niedzwiedzka K."/>
            <person name="Martijn J."/>
            <person name="Lind A.E."/>
            <person name="van Eijk R."/>
            <person name="Schleper C."/>
            <person name="Guy L."/>
            <person name="Ettema T.J."/>
        </authorList>
    </citation>
    <scope>NUCLEOTIDE SEQUENCE</scope>
</reference>
<accession>A0A0F9EID1</accession>
<dbReference type="EMBL" id="LAZR01027326">
    <property type="protein sequence ID" value="KKL66056.1"/>
    <property type="molecule type" value="Genomic_DNA"/>
</dbReference>
<name>A0A0F9EID1_9ZZZZ</name>
<dbReference type="AlphaFoldDB" id="A0A0F9EID1"/>
<evidence type="ECO:0000313" key="1">
    <source>
        <dbReference type="EMBL" id="KKL66056.1"/>
    </source>
</evidence>
<protein>
    <submittedName>
        <fullName evidence="1">Uncharacterized protein</fullName>
    </submittedName>
</protein>
<proteinExistence type="predicted"/>
<organism evidence="1">
    <name type="scientific">marine sediment metagenome</name>
    <dbReference type="NCBI Taxonomy" id="412755"/>
    <lineage>
        <taxon>unclassified sequences</taxon>
        <taxon>metagenomes</taxon>
        <taxon>ecological metagenomes</taxon>
    </lineage>
</organism>
<gene>
    <name evidence="1" type="ORF">LCGC14_2148800</name>
</gene>